<dbReference type="InterPro" id="IPR007899">
    <property type="entry name" value="CHAD_dom"/>
</dbReference>
<dbReference type="Pfam" id="PF01928">
    <property type="entry name" value="CYTH"/>
    <property type="match status" value="1"/>
</dbReference>
<feature type="compositionally biased region" description="Acidic residues" evidence="1">
    <location>
        <begin position="395"/>
        <end position="414"/>
    </location>
</feature>
<dbReference type="SMART" id="SM00880">
    <property type="entry name" value="CHAD"/>
    <property type="match status" value="1"/>
</dbReference>
<dbReference type="SMART" id="SM01118">
    <property type="entry name" value="CYTH"/>
    <property type="match status" value="1"/>
</dbReference>
<dbReference type="Proteomes" id="UP000234560">
    <property type="component" value="Chromosome"/>
</dbReference>
<reference evidence="4" key="2">
    <citation type="submission" date="2023-10" db="EMBL/GenBank/DDBJ databases">
        <authorList>
            <person name="Choi B."/>
        </authorList>
    </citation>
    <scope>NUCLEOTIDE SEQUENCE</scope>
    <source>
        <strain evidence="4">UMB0763</strain>
    </source>
</reference>
<dbReference type="InterPro" id="IPR033469">
    <property type="entry name" value="CYTH-like_dom_sf"/>
</dbReference>
<dbReference type="InterPro" id="IPR023577">
    <property type="entry name" value="CYTH_domain"/>
</dbReference>
<dbReference type="PROSITE" id="PS51707">
    <property type="entry name" value="CYTH"/>
    <property type="match status" value="1"/>
</dbReference>
<dbReference type="PROSITE" id="PS51708">
    <property type="entry name" value="CHAD"/>
    <property type="match status" value="1"/>
</dbReference>
<sequence length="588" mass="66279">MGTQNFLEVEAKFAVSDTLPVPDFRQIAHVDEVDDTNVYHLSAIYYDTDDLALTRAKVTLRRRTGGKDSGWHLKLPSELGRVEVHADFDPDQSGPLTPPEEVLRPVKVLTRNRDLVPIAQVDNDRHETVLRSRTGTEMAEFCDDHVTAWSLLPGGSRQSWREWEVELGNDVSRSEVGQEVLTSATRLLIVHGASVSHSPSKLVMALGDSINNVQSSTPVAEIDEDSPLHAVVNALADGRDRIIEMDPQVRRDEWDSVHQMRVATRELRSHMQTFEGIIVGPRVKELEKELKHLAGLLGVARDAEVVEARFSDLVDQVPIEIIGRDTRAHLVSSMSETYRTAHDRIVEYLDSDRYFTLLRNLDEIIKDPPTPATVEPEKAADEEASAAPADNSVPEADEDHETGESESNDFDESTPEGVLAAHLARAYDKLHRRHVKAVDEWEDDTLPLAHREANFHNMRKAAKKLRYSAEAVGKATDLKTKKLYDACKAMQTVLGDFQDSVTSREVIAEKAQEARDHGRDTFGYGVLYHLEMSLGLQALSKYREVEKDIRKAYRKLDKQVRKAERRREERLRREEIASAEAAPDTSTW</sequence>
<feature type="domain" description="CYTH" evidence="2">
    <location>
        <begin position="6"/>
        <end position="209"/>
    </location>
</feature>
<dbReference type="CDD" id="cd07374">
    <property type="entry name" value="CYTH-like_Pase"/>
    <property type="match status" value="1"/>
</dbReference>
<evidence type="ECO:0000256" key="1">
    <source>
        <dbReference type="SAM" id="MobiDB-lite"/>
    </source>
</evidence>
<protein>
    <submittedName>
        <fullName evidence="4">CYTH and CHAD domain-containing protein</fullName>
    </submittedName>
</protein>
<dbReference type="AlphaFoldDB" id="A0AAF1BXI5"/>
<evidence type="ECO:0000259" key="3">
    <source>
        <dbReference type="PROSITE" id="PS51708"/>
    </source>
</evidence>
<dbReference type="SUPFAM" id="SSF55154">
    <property type="entry name" value="CYTH-like phosphatases"/>
    <property type="match status" value="1"/>
</dbReference>
<feature type="compositionally biased region" description="Basic and acidic residues" evidence="1">
    <location>
        <begin position="561"/>
        <end position="576"/>
    </location>
</feature>
<dbReference type="Pfam" id="PF05235">
    <property type="entry name" value="CHAD"/>
    <property type="match status" value="1"/>
</dbReference>
<feature type="domain" description="CHAD" evidence="3">
    <location>
        <begin position="224"/>
        <end position="551"/>
    </location>
</feature>
<dbReference type="Gene3D" id="2.40.320.10">
    <property type="entry name" value="Hypothetical Protein Pfu-838710-001"/>
    <property type="match status" value="1"/>
</dbReference>
<organism evidence="4 5">
    <name type="scientific">Corynebacterium pyruviciproducens</name>
    <dbReference type="NCBI Taxonomy" id="598660"/>
    <lineage>
        <taxon>Bacteria</taxon>
        <taxon>Bacillati</taxon>
        <taxon>Actinomycetota</taxon>
        <taxon>Actinomycetes</taxon>
        <taxon>Mycobacteriales</taxon>
        <taxon>Corynebacteriaceae</taxon>
        <taxon>Corynebacterium</taxon>
    </lineage>
</organism>
<evidence type="ECO:0000313" key="4">
    <source>
        <dbReference type="EMBL" id="WOT02901.1"/>
    </source>
</evidence>
<evidence type="ECO:0000313" key="5">
    <source>
        <dbReference type="Proteomes" id="UP000234560"/>
    </source>
</evidence>
<dbReference type="PANTHER" id="PTHR39339:SF1">
    <property type="entry name" value="CHAD DOMAIN-CONTAINING PROTEIN"/>
    <property type="match status" value="1"/>
</dbReference>
<feature type="region of interest" description="Disordered" evidence="1">
    <location>
        <begin position="366"/>
        <end position="414"/>
    </location>
</feature>
<evidence type="ECO:0000259" key="2">
    <source>
        <dbReference type="PROSITE" id="PS51707"/>
    </source>
</evidence>
<accession>A0AAF1BXI5</accession>
<dbReference type="InterPro" id="IPR038186">
    <property type="entry name" value="CHAD_dom_sf"/>
</dbReference>
<dbReference type="KEGG" id="cpyr:CYJ47_03790"/>
<reference evidence="4" key="1">
    <citation type="submission" date="2017-12" db="EMBL/GenBank/DDBJ databases">
        <authorList>
            <person name="Thomas-White K."/>
            <person name="Wolfe A.J."/>
        </authorList>
    </citation>
    <scope>NUCLEOTIDE SEQUENCE</scope>
    <source>
        <strain evidence="4">UMB0763</strain>
    </source>
</reference>
<dbReference type="RefSeq" id="WP_016457801.1">
    <property type="nucleotide sequence ID" value="NZ_CAMIHY010000071.1"/>
</dbReference>
<name>A0AAF1BXI5_9CORY</name>
<dbReference type="EMBL" id="CP136958">
    <property type="protein sequence ID" value="WOT02901.1"/>
    <property type="molecule type" value="Genomic_DNA"/>
</dbReference>
<feature type="region of interest" description="Disordered" evidence="1">
    <location>
        <begin position="561"/>
        <end position="588"/>
    </location>
</feature>
<dbReference type="Gene3D" id="1.40.20.10">
    <property type="entry name" value="CHAD domain"/>
    <property type="match status" value="1"/>
</dbReference>
<proteinExistence type="predicted"/>
<dbReference type="PANTHER" id="PTHR39339">
    <property type="entry name" value="SLR1444 PROTEIN"/>
    <property type="match status" value="1"/>
</dbReference>
<gene>
    <name evidence="4" type="ORF">CYJ47_03790</name>
</gene>